<dbReference type="SUPFAM" id="SSF54236">
    <property type="entry name" value="Ubiquitin-like"/>
    <property type="match status" value="1"/>
</dbReference>
<dbReference type="InterPro" id="IPR009060">
    <property type="entry name" value="UBA-like_sf"/>
</dbReference>
<gene>
    <name evidence="5" type="primary">NUB1_0</name>
    <name evidence="5" type="ORF">g.35688</name>
</gene>
<dbReference type="InterPro" id="IPR029071">
    <property type="entry name" value="Ubiquitin-like_domsf"/>
</dbReference>
<dbReference type="GO" id="GO:0031593">
    <property type="term" value="F:polyubiquitin modification-dependent protein binding"/>
    <property type="evidence" value="ECO:0007669"/>
    <property type="project" value="UniProtKB-ARBA"/>
</dbReference>
<feature type="domain" description="UBA" evidence="3">
    <location>
        <begin position="448"/>
        <end position="487"/>
    </location>
</feature>
<feature type="domain" description="UBA" evidence="3">
    <location>
        <begin position="316"/>
        <end position="356"/>
    </location>
</feature>
<organism evidence="5">
    <name type="scientific">Anthurium amnicola</name>
    <dbReference type="NCBI Taxonomy" id="1678845"/>
    <lineage>
        <taxon>Eukaryota</taxon>
        <taxon>Viridiplantae</taxon>
        <taxon>Streptophyta</taxon>
        <taxon>Embryophyta</taxon>
        <taxon>Tracheophyta</taxon>
        <taxon>Spermatophyta</taxon>
        <taxon>Magnoliopsida</taxon>
        <taxon>Liliopsida</taxon>
        <taxon>Araceae</taxon>
        <taxon>Pothoideae</taxon>
        <taxon>Potheae</taxon>
        <taxon>Anthurium</taxon>
    </lineage>
</organism>
<dbReference type="Pfam" id="PF00627">
    <property type="entry name" value="UBA"/>
    <property type="match status" value="2"/>
</dbReference>
<dbReference type="PROSITE" id="PS50030">
    <property type="entry name" value="UBA"/>
    <property type="match status" value="3"/>
</dbReference>
<reference evidence="5" key="1">
    <citation type="submission" date="2015-07" db="EMBL/GenBank/DDBJ databases">
        <title>Transcriptome Assembly of Anthurium amnicola.</title>
        <authorList>
            <person name="Suzuki J."/>
        </authorList>
    </citation>
    <scope>NUCLEOTIDE SEQUENCE</scope>
</reference>
<accession>A0A1D1XFF3</accession>
<feature type="compositionally biased region" description="Acidic residues" evidence="2">
    <location>
        <begin position="540"/>
        <end position="562"/>
    </location>
</feature>
<feature type="non-terminal residue" evidence="5">
    <location>
        <position position="1"/>
    </location>
</feature>
<evidence type="ECO:0000259" key="3">
    <source>
        <dbReference type="PROSITE" id="PS50030"/>
    </source>
</evidence>
<dbReference type="PANTHER" id="PTHR12948:SF3">
    <property type="entry name" value="NEDD8 ULTIMATE BUSTER 1"/>
    <property type="match status" value="1"/>
</dbReference>
<evidence type="ECO:0000259" key="4">
    <source>
        <dbReference type="PROSITE" id="PS50053"/>
    </source>
</evidence>
<evidence type="ECO:0000256" key="1">
    <source>
        <dbReference type="SAM" id="Coils"/>
    </source>
</evidence>
<dbReference type="PROSITE" id="PS50053">
    <property type="entry name" value="UBIQUITIN_2"/>
    <property type="match status" value="1"/>
</dbReference>
<feature type="domain" description="UBA" evidence="3">
    <location>
        <begin position="388"/>
        <end position="428"/>
    </location>
</feature>
<feature type="compositionally biased region" description="Polar residues" evidence="2">
    <location>
        <begin position="485"/>
        <end position="506"/>
    </location>
</feature>
<protein>
    <submittedName>
        <fullName evidence="5">NEDD8 ultimate buster 1</fullName>
    </submittedName>
</protein>
<dbReference type="PANTHER" id="PTHR12948">
    <property type="entry name" value="NEDD8 ULTIMATE BUSTER-1 BS4 PROTEIN"/>
    <property type="match status" value="1"/>
</dbReference>
<dbReference type="EMBL" id="GDJX01026851">
    <property type="protein sequence ID" value="JAT41085.1"/>
    <property type="molecule type" value="Transcribed_RNA"/>
</dbReference>
<dbReference type="InterPro" id="IPR015940">
    <property type="entry name" value="UBA"/>
</dbReference>
<dbReference type="GO" id="GO:2000058">
    <property type="term" value="P:regulation of ubiquitin-dependent protein catabolic process"/>
    <property type="evidence" value="ECO:0007669"/>
    <property type="project" value="TreeGrafter"/>
</dbReference>
<dbReference type="InterPro" id="IPR000626">
    <property type="entry name" value="Ubiquitin-like_dom"/>
</dbReference>
<evidence type="ECO:0000313" key="5">
    <source>
        <dbReference type="EMBL" id="JAT41085.1"/>
    </source>
</evidence>
<feature type="domain" description="Ubiquitin-like" evidence="4">
    <location>
        <begin position="40"/>
        <end position="93"/>
    </location>
</feature>
<dbReference type="Gene3D" id="1.10.8.10">
    <property type="entry name" value="DNA helicase RuvA subunit, C-terminal domain"/>
    <property type="match status" value="3"/>
</dbReference>
<dbReference type="SMART" id="SM00165">
    <property type="entry name" value="UBA"/>
    <property type="match status" value="3"/>
</dbReference>
<dbReference type="AlphaFoldDB" id="A0A1D1XFF3"/>
<dbReference type="InterPro" id="IPR039749">
    <property type="entry name" value="NUB1"/>
</dbReference>
<name>A0A1D1XFF3_9ARAE</name>
<dbReference type="SUPFAM" id="SSF46934">
    <property type="entry name" value="UBA-like"/>
    <property type="match status" value="3"/>
</dbReference>
<sequence length="591" mass="65565">LSLSLSLNPSAMEPEKTPAKLRVAGLWCGALEDVPLGKWTLASLREEVSRRAGGRHPPDCINLITSGKVLRDDGIGEEGKTLLQLGLKNNSKILASAAAPVEERNRAAAEEAVAARQEVSEAERSRRLARIRAAAEKLSQRHADGSLPMEDYNIELENQAGEKVMLGTETDQRAVMMGLMLHTNGKKLMKMKKYGEALDVLVMAEEAFSLCNPKVIEMIDNVPILEIDIVWCYFMLRDISWLSMAGVRLAKARKGFERSHGKDSTRIRLLQAGRQAEAAIYLRLELLEGVVAYHSGQLQQSRTFLTSAQARYSQLEVPDEALSLLMGMGYKERSAKRALRMTSQDVQSAVDLLEEEREKKIRRYKENLQRQAEILEQQKYGRTPQKKPVNLQQLNALESIGFERNLAAEALRVNENDTQKALDDLTNPETNSRLQMHIEKRRQQAAAKPRPEDIEDLVSMGFDRSRVIRALGESATREEAINALTATASVDNNPDDNTITSRQNNLPGAGSSSSSGARDDNIPLGDVEDGDPLGAVGMDERDEEMEKEIADELNGDNLADYDIEAAEEGEAIAMYLLLLESATMEQNDPID</sequence>
<evidence type="ECO:0000256" key="2">
    <source>
        <dbReference type="SAM" id="MobiDB-lite"/>
    </source>
</evidence>
<keyword evidence="1" id="KW-0175">Coiled coil</keyword>
<feature type="region of interest" description="Disordered" evidence="2">
    <location>
        <begin position="485"/>
        <end position="562"/>
    </location>
</feature>
<feature type="coiled-coil region" evidence="1">
    <location>
        <begin position="350"/>
        <end position="378"/>
    </location>
</feature>
<proteinExistence type="predicted"/>